<evidence type="ECO:0000313" key="4">
    <source>
        <dbReference type="EMBL" id="PWN93100.1"/>
    </source>
</evidence>
<dbReference type="Gene3D" id="3.30.70.3490">
    <property type="match status" value="1"/>
</dbReference>
<gene>
    <name evidence="4" type="ORF">FA10DRAFT_263800</name>
</gene>
<reference evidence="4 5" key="1">
    <citation type="journal article" date="2018" name="Mol. Biol. Evol.">
        <title>Broad Genomic Sampling Reveals a Smut Pathogenic Ancestry of the Fungal Clade Ustilaginomycotina.</title>
        <authorList>
            <person name="Kijpornyongpan T."/>
            <person name="Mondo S.J."/>
            <person name="Barry K."/>
            <person name="Sandor L."/>
            <person name="Lee J."/>
            <person name="Lipzen A."/>
            <person name="Pangilinan J."/>
            <person name="LaButti K."/>
            <person name="Hainaut M."/>
            <person name="Henrissat B."/>
            <person name="Grigoriev I.V."/>
            <person name="Spatafora J.W."/>
            <person name="Aime M.C."/>
        </authorList>
    </citation>
    <scope>NUCLEOTIDE SEQUENCE [LARGE SCALE GENOMIC DNA]</scope>
    <source>
        <strain evidence="4 5">MCA 4198</strain>
    </source>
</reference>
<evidence type="ECO:0000256" key="2">
    <source>
        <dbReference type="RuleBase" id="RU003844"/>
    </source>
</evidence>
<dbReference type="InterPro" id="IPR037239">
    <property type="entry name" value="OSBP_sf"/>
</dbReference>
<dbReference type="FunCoup" id="A0A316YU53">
    <property type="interactions" value="52"/>
</dbReference>
<dbReference type="OrthoDB" id="14833at2759"/>
<feature type="region of interest" description="Disordered" evidence="3">
    <location>
        <begin position="320"/>
        <end position="349"/>
    </location>
</feature>
<dbReference type="PANTHER" id="PTHR10972">
    <property type="entry name" value="OXYSTEROL-BINDING PROTEIN-RELATED"/>
    <property type="match status" value="1"/>
</dbReference>
<accession>A0A316YU53</accession>
<dbReference type="EMBL" id="KZ819634">
    <property type="protein sequence ID" value="PWN93100.1"/>
    <property type="molecule type" value="Genomic_DNA"/>
</dbReference>
<dbReference type="Proteomes" id="UP000245768">
    <property type="component" value="Unassembled WGS sequence"/>
</dbReference>
<dbReference type="GO" id="GO:0016020">
    <property type="term" value="C:membrane"/>
    <property type="evidence" value="ECO:0007669"/>
    <property type="project" value="TreeGrafter"/>
</dbReference>
<dbReference type="Gene3D" id="6.10.250.1430">
    <property type="match status" value="1"/>
</dbReference>
<dbReference type="STRING" id="215250.A0A316YU53"/>
<evidence type="ECO:0000313" key="5">
    <source>
        <dbReference type="Proteomes" id="UP000245768"/>
    </source>
</evidence>
<dbReference type="AlphaFoldDB" id="A0A316YU53"/>
<dbReference type="Gene3D" id="1.10.287.2720">
    <property type="match status" value="1"/>
</dbReference>
<feature type="compositionally biased region" description="Basic and acidic residues" evidence="3">
    <location>
        <begin position="324"/>
        <end position="344"/>
    </location>
</feature>
<evidence type="ECO:0000256" key="3">
    <source>
        <dbReference type="SAM" id="MobiDB-lite"/>
    </source>
</evidence>
<evidence type="ECO:0000256" key="1">
    <source>
        <dbReference type="ARBA" id="ARBA00008842"/>
    </source>
</evidence>
<keyword evidence="5" id="KW-1185">Reference proteome</keyword>
<feature type="region of interest" description="Disordered" evidence="3">
    <location>
        <begin position="368"/>
        <end position="387"/>
    </location>
</feature>
<dbReference type="Gene3D" id="2.40.160.120">
    <property type="match status" value="1"/>
</dbReference>
<protein>
    <submittedName>
        <fullName evidence="4">Oxysterol-binding protein</fullName>
    </submittedName>
</protein>
<proteinExistence type="inferred from homology"/>
<dbReference type="GO" id="GO:0120009">
    <property type="term" value="P:intermembrane lipid transfer"/>
    <property type="evidence" value="ECO:0007669"/>
    <property type="project" value="UniProtKB-ARBA"/>
</dbReference>
<dbReference type="Pfam" id="PF01237">
    <property type="entry name" value="Oxysterol_BP"/>
    <property type="match status" value="1"/>
</dbReference>
<dbReference type="PANTHER" id="PTHR10972:SF184">
    <property type="entry name" value="OXYSTEROL-BINDING PROTEIN HOMOLOG 4-RELATED"/>
    <property type="match status" value="1"/>
</dbReference>
<dbReference type="PROSITE" id="PS01013">
    <property type="entry name" value="OSBP"/>
    <property type="match status" value="1"/>
</dbReference>
<sequence>MADNEDVGGAVPKDQRQGWGQFLKTIASFSGDLSSLTAPSFILSPVSLTEYPSYWGEHPELFAACAEGKDDVEQMVNVARWFIGTLKGQYMSRNTSMGSEKKPLNPILGEIFLGNWPDKDGRGETSLIAEQVSHHPPVTAYNLLNEKAGVNLEGHSGQKSSFSGRSITVRQVGHAVLRVPSTDKKGETLYLITLPTLVIEGLIWGSPYIELSGTSHISSSSGYLATINYSGKGYFSGKAHTYKATVSPSSKPTHPLYTVEGEWSGVSKFKGSSPDGNKDSTFWDAGADREEVSVKSVEEQGPMESRKVWQKTAEGIRSQNYEAASKDKSRIENEQRQMRKDEAAKGTPHQLEYFVHVDDDKEYADLMASFGGKPPQEEAYRRKARVH</sequence>
<dbReference type="GO" id="GO:0008142">
    <property type="term" value="F:oxysterol binding"/>
    <property type="evidence" value="ECO:0007669"/>
    <property type="project" value="TreeGrafter"/>
</dbReference>
<dbReference type="InterPro" id="IPR000648">
    <property type="entry name" value="Oxysterol-bd"/>
</dbReference>
<comment type="similarity">
    <text evidence="1 2">Belongs to the OSBP family.</text>
</comment>
<dbReference type="SUPFAM" id="SSF144000">
    <property type="entry name" value="Oxysterol-binding protein-like"/>
    <property type="match status" value="1"/>
</dbReference>
<dbReference type="GO" id="GO:0005829">
    <property type="term" value="C:cytosol"/>
    <property type="evidence" value="ECO:0007669"/>
    <property type="project" value="TreeGrafter"/>
</dbReference>
<organism evidence="4 5">
    <name type="scientific">Acaromyces ingoldii</name>
    <dbReference type="NCBI Taxonomy" id="215250"/>
    <lineage>
        <taxon>Eukaryota</taxon>
        <taxon>Fungi</taxon>
        <taxon>Dikarya</taxon>
        <taxon>Basidiomycota</taxon>
        <taxon>Ustilaginomycotina</taxon>
        <taxon>Exobasidiomycetes</taxon>
        <taxon>Exobasidiales</taxon>
        <taxon>Cryptobasidiaceae</taxon>
        <taxon>Acaromyces</taxon>
    </lineage>
</organism>
<name>A0A316YU53_9BASI</name>
<dbReference type="InParanoid" id="A0A316YU53"/>
<dbReference type="InterPro" id="IPR018494">
    <property type="entry name" value="Oxysterol-bd_CS"/>
</dbReference>
<dbReference type="RefSeq" id="XP_025380298.1">
    <property type="nucleotide sequence ID" value="XM_025520376.1"/>
</dbReference>
<dbReference type="GeneID" id="37042292"/>
<dbReference type="FunFam" id="2.40.160.120:FF:000010">
    <property type="entry name" value="Oxysterol-binding protein homolog 4"/>
    <property type="match status" value="1"/>
</dbReference>